<dbReference type="Gramene" id="novel_model_6491_5bd9a17a">
    <property type="protein sequence ID" value="cds.novel_model_6491_5bd9a17a"/>
    <property type="gene ID" value="novel_gene_3395_5bd9a17a"/>
</dbReference>
<reference evidence="1" key="1">
    <citation type="submission" date="2018-11" db="EMBL/GenBank/DDBJ databases">
        <authorList>
            <person name="Grassa J C."/>
        </authorList>
    </citation>
    <scope>NUCLEOTIDE SEQUENCE [LARGE SCALE GENOMIC DNA]</scope>
</reference>
<dbReference type="EMBL" id="UZAU01000718">
    <property type="status" value="NOT_ANNOTATED_CDS"/>
    <property type="molecule type" value="Genomic_DNA"/>
</dbReference>
<name>A0A803R8W6_CANSA</name>
<evidence type="ECO:0000313" key="1">
    <source>
        <dbReference type="EnsemblPlants" id="cds.novel_model_6491_5bd9a17a"/>
    </source>
</evidence>
<dbReference type="EnsemblPlants" id="novel_model_6491_5bd9a17a">
    <property type="protein sequence ID" value="cds.novel_model_6491_5bd9a17a"/>
    <property type="gene ID" value="novel_gene_3395_5bd9a17a"/>
</dbReference>
<gene>
    <name evidence="1" type="primary">LOC115697290</name>
</gene>
<keyword evidence="2" id="KW-1185">Reference proteome</keyword>
<sequence>MLPSLTSYINLRVISYQATKAVVCFQPIQVFLLGAESLNHTLRLMQIFVECLLSVSEVCAIRTLRLSIWYFVY</sequence>
<proteinExistence type="predicted"/>
<dbReference type="Proteomes" id="UP000596661">
    <property type="component" value="Chromosome 9"/>
</dbReference>
<accession>A0A803R8W6</accession>
<evidence type="ECO:0000313" key="2">
    <source>
        <dbReference type="Proteomes" id="UP000596661"/>
    </source>
</evidence>
<dbReference type="AlphaFoldDB" id="A0A803R8W6"/>
<protein>
    <submittedName>
        <fullName evidence="1">Uncharacterized protein</fullName>
    </submittedName>
</protein>
<reference evidence="1" key="2">
    <citation type="submission" date="2021-03" db="UniProtKB">
        <authorList>
            <consortium name="EnsemblPlants"/>
        </authorList>
    </citation>
    <scope>IDENTIFICATION</scope>
</reference>
<organism evidence="1 2">
    <name type="scientific">Cannabis sativa</name>
    <name type="common">Hemp</name>
    <name type="synonym">Marijuana</name>
    <dbReference type="NCBI Taxonomy" id="3483"/>
    <lineage>
        <taxon>Eukaryota</taxon>
        <taxon>Viridiplantae</taxon>
        <taxon>Streptophyta</taxon>
        <taxon>Embryophyta</taxon>
        <taxon>Tracheophyta</taxon>
        <taxon>Spermatophyta</taxon>
        <taxon>Magnoliopsida</taxon>
        <taxon>eudicotyledons</taxon>
        <taxon>Gunneridae</taxon>
        <taxon>Pentapetalae</taxon>
        <taxon>rosids</taxon>
        <taxon>fabids</taxon>
        <taxon>Rosales</taxon>
        <taxon>Cannabaceae</taxon>
        <taxon>Cannabis</taxon>
    </lineage>
</organism>